<dbReference type="EMBL" id="NMUH01003692">
    <property type="protein sequence ID" value="MQM06700.1"/>
    <property type="molecule type" value="Genomic_DNA"/>
</dbReference>
<evidence type="ECO:0000313" key="2">
    <source>
        <dbReference type="EMBL" id="MQM06700.1"/>
    </source>
</evidence>
<comment type="caution">
    <text evidence="2">The sequence shown here is derived from an EMBL/GenBank/DDBJ whole genome shotgun (WGS) entry which is preliminary data.</text>
</comment>
<organism evidence="2 3">
    <name type="scientific">Colocasia esculenta</name>
    <name type="common">Wild taro</name>
    <name type="synonym">Arum esculentum</name>
    <dbReference type="NCBI Taxonomy" id="4460"/>
    <lineage>
        <taxon>Eukaryota</taxon>
        <taxon>Viridiplantae</taxon>
        <taxon>Streptophyta</taxon>
        <taxon>Embryophyta</taxon>
        <taxon>Tracheophyta</taxon>
        <taxon>Spermatophyta</taxon>
        <taxon>Magnoliopsida</taxon>
        <taxon>Liliopsida</taxon>
        <taxon>Araceae</taxon>
        <taxon>Aroideae</taxon>
        <taxon>Colocasieae</taxon>
        <taxon>Colocasia</taxon>
    </lineage>
</organism>
<evidence type="ECO:0000313" key="3">
    <source>
        <dbReference type="Proteomes" id="UP000652761"/>
    </source>
</evidence>
<keyword evidence="3" id="KW-1185">Reference proteome</keyword>
<sequence length="68" mass="7136">MSDFKKTYSSPPPSSSGVVLKTNVGSLSLDRGFPCIVWVLVGRQFGPIAPVGSLVVNVIGVGVAFLMR</sequence>
<keyword evidence="1" id="KW-0812">Transmembrane</keyword>
<accession>A0A843WW06</accession>
<gene>
    <name evidence="2" type="ORF">Taro_039531</name>
</gene>
<name>A0A843WW06_COLES</name>
<reference evidence="2" key="1">
    <citation type="submission" date="2017-07" db="EMBL/GenBank/DDBJ databases">
        <title>Taro Niue Genome Assembly and Annotation.</title>
        <authorList>
            <person name="Atibalentja N."/>
            <person name="Keating K."/>
            <person name="Fields C.J."/>
        </authorList>
    </citation>
    <scope>NUCLEOTIDE SEQUENCE</scope>
    <source>
        <strain evidence="2">Niue_2</strain>
        <tissue evidence="2">Leaf</tissue>
    </source>
</reference>
<protein>
    <submittedName>
        <fullName evidence="2">Uncharacterized protein</fullName>
    </submittedName>
</protein>
<evidence type="ECO:0000256" key="1">
    <source>
        <dbReference type="SAM" id="Phobius"/>
    </source>
</evidence>
<dbReference type="AlphaFoldDB" id="A0A843WW06"/>
<feature type="transmembrane region" description="Helical" evidence="1">
    <location>
        <begin position="48"/>
        <end position="67"/>
    </location>
</feature>
<keyword evidence="1" id="KW-0472">Membrane</keyword>
<keyword evidence="1" id="KW-1133">Transmembrane helix</keyword>
<proteinExistence type="predicted"/>
<dbReference type="Proteomes" id="UP000652761">
    <property type="component" value="Unassembled WGS sequence"/>
</dbReference>